<accession>A0A9P7DQK7</accession>
<protein>
    <submittedName>
        <fullName evidence="2">Uncharacterized protein</fullName>
    </submittedName>
</protein>
<name>A0A9P7DQK7_9AGAM</name>
<reference evidence="2" key="1">
    <citation type="journal article" date="2020" name="New Phytol.">
        <title>Comparative genomics reveals dynamic genome evolution in host specialist ectomycorrhizal fungi.</title>
        <authorList>
            <person name="Lofgren L.A."/>
            <person name="Nguyen N.H."/>
            <person name="Vilgalys R."/>
            <person name="Ruytinx J."/>
            <person name="Liao H.L."/>
            <person name="Branco S."/>
            <person name="Kuo A."/>
            <person name="LaButti K."/>
            <person name="Lipzen A."/>
            <person name="Andreopoulos W."/>
            <person name="Pangilinan J."/>
            <person name="Riley R."/>
            <person name="Hundley H."/>
            <person name="Na H."/>
            <person name="Barry K."/>
            <person name="Grigoriev I.V."/>
            <person name="Stajich J.E."/>
            <person name="Kennedy P.G."/>
        </authorList>
    </citation>
    <scope>NUCLEOTIDE SEQUENCE</scope>
    <source>
        <strain evidence="2">S12</strain>
    </source>
</reference>
<evidence type="ECO:0000313" key="2">
    <source>
        <dbReference type="EMBL" id="KAG1800751.1"/>
    </source>
</evidence>
<feature type="compositionally biased region" description="Polar residues" evidence="1">
    <location>
        <begin position="135"/>
        <end position="181"/>
    </location>
</feature>
<feature type="compositionally biased region" description="Polar residues" evidence="1">
    <location>
        <begin position="195"/>
        <end position="205"/>
    </location>
</feature>
<feature type="region of interest" description="Disordered" evidence="1">
    <location>
        <begin position="115"/>
        <end position="268"/>
    </location>
</feature>
<feature type="compositionally biased region" description="Polar residues" evidence="1">
    <location>
        <begin position="115"/>
        <end position="127"/>
    </location>
</feature>
<dbReference type="GeneID" id="64599643"/>
<dbReference type="AlphaFoldDB" id="A0A9P7DQK7"/>
<feature type="compositionally biased region" description="Polar residues" evidence="1">
    <location>
        <begin position="242"/>
        <end position="256"/>
    </location>
</feature>
<organism evidence="2 3">
    <name type="scientific">Suillus plorans</name>
    <dbReference type="NCBI Taxonomy" id="116603"/>
    <lineage>
        <taxon>Eukaryota</taxon>
        <taxon>Fungi</taxon>
        <taxon>Dikarya</taxon>
        <taxon>Basidiomycota</taxon>
        <taxon>Agaricomycotina</taxon>
        <taxon>Agaricomycetes</taxon>
        <taxon>Agaricomycetidae</taxon>
        <taxon>Boletales</taxon>
        <taxon>Suillineae</taxon>
        <taxon>Suillaceae</taxon>
        <taxon>Suillus</taxon>
    </lineage>
</organism>
<gene>
    <name evidence="2" type="ORF">HD556DRAFT_1438753</name>
</gene>
<sequence length="268" mass="29435">MPMNLVSTLTIKCWLQGVSELALILKSETAAAPQKVSRMYYQNFDTNITARYHVIIENWPLVKFCAPSDISSRNELSVLKCAWESNATQFRRLTDTEFELWEEDWFQAALALQNETPVEDTQPSESSPKPPLNLSLVTTNTTYPDNTIPQPDTNTCPSDANIHSSDANTRPSDVSTHSFGASQPHRCKHKAPSTEVLNTVFSGSGDSIPIQKKVRKERSDKGKARGPRKKATTKAMQESAAVVNNSSTPDINSPPSTAAHVMGTASAE</sequence>
<dbReference type="OrthoDB" id="2670408at2759"/>
<keyword evidence="3" id="KW-1185">Reference proteome</keyword>
<dbReference type="EMBL" id="JABBWE010000008">
    <property type="protein sequence ID" value="KAG1800751.1"/>
    <property type="molecule type" value="Genomic_DNA"/>
</dbReference>
<comment type="caution">
    <text evidence="2">The sequence shown here is derived from an EMBL/GenBank/DDBJ whole genome shotgun (WGS) entry which is preliminary data.</text>
</comment>
<proteinExistence type="predicted"/>
<evidence type="ECO:0000256" key="1">
    <source>
        <dbReference type="SAM" id="MobiDB-lite"/>
    </source>
</evidence>
<evidence type="ECO:0000313" key="3">
    <source>
        <dbReference type="Proteomes" id="UP000719766"/>
    </source>
</evidence>
<dbReference type="RefSeq" id="XP_041164493.1">
    <property type="nucleotide sequence ID" value="XM_041305879.1"/>
</dbReference>
<dbReference type="Proteomes" id="UP000719766">
    <property type="component" value="Unassembled WGS sequence"/>
</dbReference>